<dbReference type="Proteomes" id="UP001499993">
    <property type="component" value="Unassembled WGS sequence"/>
</dbReference>
<evidence type="ECO:0000313" key="2">
    <source>
        <dbReference type="Proteomes" id="UP001499993"/>
    </source>
</evidence>
<name>A0ABP9GZC2_9ACTN</name>
<dbReference type="RefSeq" id="WP_344142155.1">
    <property type="nucleotide sequence ID" value="NZ_BAABIK010000047.1"/>
</dbReference>
<keyword evidence="2" id="KW-1185">Reference proteome</keyword>
<reference evidence="2" key="1">
    <citation type="journal article" date="2019" name="Int. J. Syst. Evol. Microbiol.">
        <title>The Global Catalogue of Microorganisms (GCM) 10K type strain sequencing project: providing services to taxonomists for standard genome sequencing and annotation.</title>
        <authorList>
            <consortium name="The Broad Institute Genomics Platform"/>
            <consortium name="The Broad Institute Genome Sequencing Center for Infectious Disease"/>
            <person name="Wu L."/>
            <person name="Ma J."/>
        </authorList>
    </citation>
    <scope>NUCLEOTIDE SEQUENCE [LARGE SCALE GENOMIC DNA]</scope>
    <source>
        <strain evidence="2">JCM 18123</strain>
    </source>
</reference>
<gene>
    <name evidence="1" type="ORF">GCM10023224_49210</name>
</gene>
<comment type="caution">
    <text evidence="1">The sequence shown here is derived from an EMBL/GenBank/DDBJ whole genome shotgun (WGS) entry which is preliminary data.</text>
</comment>
<dbReference type="EMBL" id="BAABIK010000047">
    <property type="protein sequence ID" value="GAA4957466.1"/>
    <property type="molecule type" value="Genomic_DNA"/>
</dbReference>
<protein>
    <submittedName>
        <fullName evidence="1">Uncharacterized protein</fullName>
    </submittedName>
</protein>
<organism evidence="1 2">
    <name type="scientific">Streptomonospora halophila</name>
    <dbReference type="NCBI Taxonomy" id="427369"/>
    <lineage>
        <taxon>Bacteria</taxon>
        <taxon>Bacillati</taxon>
        <taxon>Actinomycetota</taxon>
        <taxon>Actinomycetes</taxon>
        <taxon>Streptosporangiales</taxon>
        <taxon>Nocardiopsidaceae</taxon>
        <taxon>Streptomonospora</taxon>
    </lineage>
</organism>
<evidence type="ECO:0000313" key="1">
    <source>
        <dbReference type="EMBL" id="GAA4957466.1"/>
    </source>
</evidence>
<sequence>MSLSDIFASTTGQLDDHERLRIYVEGIRERAAKAVPWGPDTVGLPAQAGENALMRINDIAFYANAREEIISFADFCLALLDSHRPRDAGALSSGRVTPAQRCRCCMLRWPCPTVREMARLVD</sequence>
<proteinExistence type="predicted"/>
<accession>A0ABP9GZC2</accession>